<comment type="similarity">
    <text evidence="3 12">Belongs to the methylenetetrahydrofolate reductase family.</text>
</comment>
<evidence type="ECO:0000256" key="12">
    <source>
        <dbReference type="RuleBase" id="RU003862"/>
    </source>
</evidence>
<evidence type="ECO:0000313" key="14">
    <source>
        <dbReference type="Proteomes" id="UP000019050"/>
    </source>
</evidence>
<keyword evidence="4" id="KW-0028">Amino-acid biosynthesis</keyword>
<dbReference type="RefSeq" id="WP_023391817.1">
    <property type="nucleotide sequence ID" value="NZ_KI535340.1"/>
</dbReference>
<dbReference type="Pfam" id="PF02219">
    <property type="entry name" value="MTHFR"/>
    <property type="match status" value="1"/>
</dbReference>
<evidence type="ECO:0000256" key="7">
    <source>
        <dbReference type="ARBA" id="ARBA00023002"/>
    </source>
</evidence>
<dbReference type="PANTHER" id="PTHR45754:SF3">
    <property type="entry name" value="METHYLENETETRAHYDROFOLATE REDUCTASE (NADPH)"/>
    <property type="match status" value="1"/>
</dbReference>
<gene>
    <name evidence="13" type="ORF">GCWU000182_001174</name>
</gene>
<dbReference type="GO" id="GO:0009086">
    <property type="term" value="P:methionine biosynthetic process"/>
    <property type="evidence" value="ECO:0007669"/>
    <property type="project" value="UniProtKB-KW"/>
</dbReference>
<evidence type="ECO:0000256" key="5">
    <source>
        <dbReference type="ARBA" id="ARBA00022630"/>
    </source>
</evidence>
<sequence>MTQPPAPFHHPSLSYEVFPPNTQVGAERLTHTLNDLAELKPDFISVTCSNRQPNIEETTLKVANHVQNTLHIPTIAHLPAMYLSKERVADSLDSLDQLGIRRVLALRGDILEGLEPVGDFSYAEELIHFIKERKPHFDITAACYPEVHPDAPNAVADIRFLKRKVDAGVDRLITQLFFDNDCFYHFQEKCALANIEVPILAGIMPIVNRNQALRLLTTCETTKLPRKFKAILDKYEHEPQALRAAGLAYALDQIVDLITQGADGIHLYTMNQSDTAHYIADAAKALFK</sequence>
<dbReference type="STRING" id="592010.GCWU000182_001174"/>
<keyword evidence="8" id="KW-0520">NAD</keyword>
<comment type="catalytic activity">
    <reaction evidence="11">
        <text>(6S)-5-methyl-5,6,7,8-tetrahydrofolate + NAD(+) = (6R)-5,10-methylene-5,6,7,8-tetrahydrofolate + NADH + H(+)</text>
        <dbReference type="Rhea" id="RHEA:19821"/>
        <dbReference type="ChEBI" id="CHEBI:15378"/>
        <dbReference type="ChEBI" id="CHEBI:15636"/>
        <dbReference type="ChEBI" id="CHEBI:18608"/>
        <dbReference type="ChEBI" id="CHEBI:57540"/>
        <dbReference type="ChEBI" id="CHEBI:57945"/>
        <dbReference type="EC" id="1.5.1.54"/>
    </reaction>
    <physiologicalReaction direction="right-to-left" evidence="11">
        <dbReference type="Rhea" id="RHEA:19823"/>
    </physiologicalReaction>
</comment>
<name>W1Q2Z3_ABIDE</name>
<accession>W1Q2Z3</accession>
<dbReference type="InterPro" id="IPR003171">
    <property type="entry name" value="Mehydrof_redctse-like"/>
</dbReference>
<dbReference type="PANTHER" id="PTHR45754">
    <property type="entry name" value="METHYLENETETRAHYDROFOLATE REDUCTASE"/>
    <property type="match status" value="1"/>
</dbReference>
<dbReference type="InterPro" id="IPR029041">
    <property type="entry name" value="FAD-linked_oxidoreductase-like"/>
</dbReference>
<dbReference type="GO" id="GO:0106312">
    <property type="term" value="F:methylenetetrahydrofolate reductase (NADH) activity"/>
    <property type="evidence" value="ECO:0007669"/>
    <property type="project" value="UniProtKB-EC"/>
</dbReference>
<keyword evidence="7 12" id="KW-0560">Oxidoreductase</keyword>
<dbReference type="Proteomes" id="UP000019050">
    <property type="component" value="Unassembled WGS sequence"/>
</dbReference>
<dbReference type="SUPFAM" id="SSF51730">
    <property type="entry name" value="FAD-linked oxidoreductase"/>
    <property type="match status" value="1"/>
</dbReference>
<dbReference type="CDD" id="cd00537">
    <property type="entry name" value="MTHFR"/>
    <property type="match status" value="1"/>
</dbReference>
<comment type="pathway">
    <text evidence="2 12">One-carbon metabolism; tetrahydrofolate interconversion.</text>
</comment>
<dbReference type="OrthoDB" id="9812555at2"/>
<evidence type="ECO:0000256" key="1">
    <source>
        <dbReference type="ARBA" id="ARBA00001974"/>
    </source>
</evidence>
<evidence type="ECO:0000256" key="3">
    <source>
        <dbReference type="ARBA" id="ARBA00006743"/>
    </source>
</evidence>
<dbReference type="Gene3D" id="3.20.20.220">
    <property type="match status" value="1"/>
</dbReference>
<dbReference type="GO" id="GO:0005829">
    <property type="term" value="C:cytosol"/>
    <property type="evidence" value="ECO:0007669"/>
    <property type="project" value="InterPro"/>
</dbReference>
<comment type="caution">
    <text evidence="13">The sequence shown here is derived from an EMBL/GenBank/DDBJ whole genome shotgun (WGS) entry which is preliminary data.</text>
</comment>
<comment type="cofactor">
    <cofactor evidence="1 12">
        <name>FAD</name>
        <dbReference type="ChEBI" id="CHEBI:57692"/>
    </cofactor>
</comment>
<dbReference type="EMBL" id="ACIN03000011">
    <property type="protein sequence ID" value="ESK65497.1"/>
    <property type="molecule type" value="Genomic_DNA"/>
</dbReference>
<evidence type="ECO:0000256" key="4">
    <source>
        <dbReference type="ARBA" id="ARBA00022605"/>
    </source>
</evidence>
<dbReference type="GO" id="GO:0035999">
    <property type="term" value="P:tetrahydrofolate interconversion"/>
    <property type="evidence" value="ECO:0007669"/>
    <property type="project" value="UniProtKB-UniPathway"/>
</dbReference>
<dbReference type="NCBIfam" id="TIGR00676">
    <property type="entry name" value="fadh2"/>
    <property type="match status" value="1"/>
</dbReference>
<dbReference type="EC" id="1.5.1.54" evidence="12"/>
<evidence type="ECO:0000256" key="8">
    <source>
        <dbReference type="ARBA" id="ARBA00023027"/>
    </source>
</evidence>
<keyword evidence="9" id="KW-0486">Methionine biosynthesis</keyword>
<evidence type="ECO:0000256" key="2">
    <source>
        <dbReference type="ARBA" id="ARBA00004777"/>
    </source>
</evidence>
<evidence type="ECO:0000313" key="13">
    <source>
        <dbReference type="EMBL" id="ESK65497.1"/>
    </source>
</evidence>
<proteinExistence type="inferred from homology"/>
<dbReference type="UniPathway" id="UPA00193"/>
<keyword evidence="14" id="KW-1185">Reference proteome</keyword>
<dbReference type="GeneID" id="84817689"/>
<dbReference type="HOGENOM" id="CLU_025841_0_2_9"/>
<comment type="pathway">
    <text evidence="10">Amino-acid biosynthesis; L-methionine biosynthesis via de novo pathway.</text>
</comment>
<evidence type="ECO:0000256" key="6">
    <source>
        <dbReference type="ARBA" id="ARBA00022827"/>
    </source>
</evidence>
<dbReference type="InterPro" id="IPR004620">
    <property type="entry name" value="MTHF_reductase_bac"/>
</dbReference>
<keyword evidence="6 12" id="KW-0274">FAD</keyword>
<evidence type="ECO:0000256" key="9">
    <source>
        <dbReference type="ARBA" id="ARBA00023167"/>
    </source>
</evidence>
<protein>
    <recommendedName>
        <fullName evidence="12">Methylenetetrahydrofolate reductase</fullName>
        <ecNumber evidence="12">1.5.1.54</ecNumber>
    </recommendedName>
</protein>
<evidence type="ECO:0000256" key="10">
    <source>
        <dbReference type="ARBA" id="ARBA00034478"/>
    </source>
</evidence>
<reference evidence="13" key="1">
    <citation type="submission" date="2013-06" db="EMBL/GenBank/DDBJ databases">
        <authorList>
            <person name="Weinstock G."/>
            <person name="Sodergren E."/>
            <person name="Clifton S."/>
            <person name="Fulton L."/>
            <person name="Fulton B."/>
            <person name="Courtney L."/>
            <person name="Fronick C."/>
            <person name="Harrison M."/>
            <person name="Strong C."/>
            <person name="Farmer C."/>
            <person name="Delahaunty K."/>
            <person name="Markovic C."/>
            <person name="Hall O."/>
            <person name="Minx P."/>
            <person name="Tomlinson C."/>
            <person name="Mitreva M."/>
            <person name="Nelson J."/>
            <person name="Hou S."/>
            <person name="Wollam A."/>
            <person name="Pepin K.H."/>
            <person name="Johnson M."/>
            <person name="Bhonagiri V."/>
            <person name="Nash W.E."/>
            <person name="Warren W."/>
            <person name="Chinwalla A."/>
            <person name="Mardis E.R."/>
            <person name="Wilson R.K."/>
        </authorList>
    </citation>
    <scope>NUCLEOTIDE SEQUENCE [LARGE SCALE GENOMIC DNA]</scope>
    <source>
        <strain evidence="13">ATCC 49176</strain>
    </source>
</reference>
<dbReference type="AlphaFoldDB" id="W1Q2Z3"/>
<dbReference type="GO" id="GO:0071949">
    <property type="term" value="F:FAD binding"/>
    <property type="evidence" value="ECO:0007669"/>
    <property type="project" value="TreeGrafter"/>
</dbReference>
<keyword evidence="5 12" id="KW-0285">Flavoprotein</keyword>
<organism evidence="13 14">
    <name type="scientific">Abiotrophia defectiva ATCC 49176</name>
    <dbReference type="NCBI Taxonomy" id="592010"/>
    <lineage>
        <taxon>Bacteria</taxon>
        <taxon>Bacillati</taxon>
        <taxon>Bacillota</taxon>
        <taxon>Bacilli</taxon>
        <taxon>Lactobacillales</taxon>
        <taxon>Aerococcaceae</taxon>
        <taxon>Abiotrophia</taxon>
    </lineage>
</organism>
<dbReference type="eggNOG" id="COG0685">
    <property type="taxonomic scope" value="Bacteria"/>
</dbReference>
<evidence type="ECO:0000256" key="11">
    <source>
        <dbReference type="ARBA" id="ARBA00048628"/>
    </source>
</evidence>